<protein>
    <recommendedName>
        <fullName evidence="3">Late embryogenesis abundant protein LEA-2 subgroup domain-containing protein</fullName>
    </recommendedName>
</protein>
<accession>A0A3L6F9M8</accession>
<keyword evidence="1" id="KW-0472">Membrane</keyword>
<name>A0A3L6F9M8_MAIZE</name>
<evidence type="ECO:0000313" key="2">
    <source>
        <dbReference type="EMBL" id="PWZ29700.1"/>
    </source>
</evidence>
<keyword evidence="1" id="KW-1133">Transmembrane helix</keyword>
<proteinExistence type="predicted"/>
<comment type="caution">
    <text evidence="2">The sequence shown here is derived from an EMBL/GenBank/DDBJ whole genome shotgun (WGS) entry which is preliminary data.</text>
</comment>
<organism evidence="2">
    <name type="scientific">Zea mays</name>
    <name type="common">Maize</name>
    <dbReference type="NCBI Taxonomy" id="4577"/>
    <lineage>
        <taxon>Eukaryota</taxon>
        <taxon>Viridiplantae</taxon>
        <taxon>Streptophyta</taxon>
        <taxon>Embryophyta</taxon>
        <taxon>Tracheophyta</taxon>
        <taxon>Spermatophyta</taxon>
        <taxon>Magnoliopsida</taxon>
        <taxon>Liliopsida</taxon>
        <taxon>Poales</taxon>
        <taxon>Poaceae</taxon>
        <taxon>PACMAD clade</taxon>
        <taxon>Panicoideae</taxon>
        <taxon>Andropogonodae</taxon>
        <taxon>Andropogoneae</taxon>
        <taxon>Tripsacinae</taxon>
        <taxon>Zea</taxon>
    </lineage>
</organism>
<keyword evidence="1" id="KW-0812">Transmembrane</keyword>
<feature type="transmembrane region" description="Helical" evidence="1">
    <location>
        <begin position="7"/>
        <end position="30"/>
    </location>
</feature>
<sequence length="215" mass="23220">MRQGTNFGPVYVFIAVLGSITVLLFAYLVLVGAPEPGIFDVWVENGTLHAMEMDSSSNSTLTYSLSAVYGLRNKNYERDTVSVAKLAVAPMYGGQQLGPGSSLPAFQLRYLETATVPLDARGQLPAAAGAVVTRTYADDAARGYYAIQVKLSLALGGGLHWCHSSCTLYFFAPLPSSSPRRGAPNIFDGDDCWTTCKKSVLHDEKPDKAMQIKEQ</sequence>
<gene>
    <name evidence="2" type="ORF">Zm00014a_038968</name>
</gene>
<reference evidence="2" key="1">
    <citation type="journal article" date="2018" name="Nat. Genet.">
        <title>Extensive intraspecific gene order and gene structural variations between Mo17 and other maize genomes.</title>
        <authorList>
            <person name="Sun S."/>
            <person name="Zhou Y."/>
            <person name="Chen J."/>
            <person name="Shi J."/>
            <person name="Zhao H."/>
            <person name="Zhao H."/>
            <person name="Song W."/>
            <person name="Zhang M."/>
            <person name="Cui Y."/>
            <person name="Dong X."/>
            <person name="Liu H."/>
            <person name="Ma X."/>
            <person name="Jiao Y."/>
            <person name="Wang B."/>
            <person name="Wei X."/>
            <person name="Stein J.C."/>
            <person name="Glaubitz J.C."/>
            <person name="Lu F."/>
            <person name="Yu G."/>
            <person name="Liang C."/>
            <person name="Fengler K."/>
            <person name="Li B."/>
            <person name="Rafalski A."/>
            <person name="Schnable P.S."/>
            <person name="Ware D.H."/>
            <person name="Buckler E.S."/>
            <person name="Lai J."/>
        </authorList>
    </citation>
    <scope>NUCLEOTIDE SEQUENCE [LARGE SCALE GENOMIC DNA]</scope>
    <source>
        <tissue evidence="2">Seedling</tissue>
    </source>
</reference>
<dbReference type="EMBL" id="NCVQ01000005">
    <property type="protein sequence ID" value="PWZ29700.1"/>
    <property type="molecule type" value="Genomic_DNA"/>
</dbReference>
<evidence type="ECO:0000256" key="1">
    <source>
        <dbReference type="SAM" id="Phobius"/>
    </source>
</evidence>
<evidence type="ECO:0008006" key="3">
    <source>
        <dbReference type="Google" id="ProtNLM"/>
    </source>
</evidence>
<dbReference type="Proteomes" id="UP000251960">
    <property type="component" value="Chromosome 4"/>
</dbReference>
<dbReference type="AlphaFoldDB" id="A0A3L6F9M8"/>